<dbReference type="AlphaFoldDB" id="A0A1F7HJ22"/>
<comment type="caution">
    <text evidence="2">The sequence shown here is derived from an EMBL/GenBank/DDBJ whole genome shotgun (WGS) entry which is preliminary data.</text>
</comment>
<proteinExistence type="predicted"/>
<feature type="transmembrane region" description="Helical" evidence="1">
    <location>
        <begin position="344"/>
        <end position="365"/>
    </location>
</feature>
<sequence>MTDQDEKIHLSQITQALLTSLDIKSPPNKTVEGENYHVSQTVSLFGFVYERIRNAIEFNEEHLIRRIAITRILRRRLAINTSGDHEGENLVRELLWGRYVPENHFSATDIQNIQHIIDRYIAFYRAIHTSLTAGKTIHLGAVITELLSCALEEYISGSQTQRESASLYFFYQTLRNKVNIPHVSDEARDEYFFVASERALARNDNSFILHHIMVLKYGDIVSLTDKELSRAASEFPTFLKRSYATIKNPYDDVLTRFAKKQVPPFKILYAILTEYNKNASHILSNTSQLQKYVQTVCNLKYKQTSEKLRAAAVKSIIYIFLTKMLFVLILEIPLSRLLLDHVDIIAITINTFFPPVLMSIIVSVITPPSQSNTQRIYERIVDLIDKDPTYETQPIIITRSRTSQKPILFMFFSLLYLLTFSVVFGVIYSALDAMGFNIVSKLIFIFFISVVAFFGYRIRQTAKEYMLETQSNIITSAVTFLFLPILYLGKLLSDQVSRINVFIIFFDYFIEAPFKFFIDIVEEWARFLRDRKDELVN</sequence>
<evidence type="ECO:0000256" key="1">
    <source>
        <dbReference type="SAM" id="Phobius"/>
    </source>
</evidence>
<keyword evidence="1" id="KW-0812">Transmembrane</keyword>
<name>A0A1F7HJ22_9BACT</name>
<evidence type="ECO:0000313" key="3">
    <source>
        <dbReference type="Proteomes" id="UP000178098"/>
    </source>
</evidence>
<feature type="transmembrane region" description="Helical" evidence="1">
    <location>
        <begin position="434"/>
        <end position="458"/>
    </location>
</feature>
<feature type="transmembrane region" description="Helical" evidence="1">
    <location>
        <begin position="501"/>
        <end position="521"/>
    </location>
</feature>
<evidence type="ECO:0000313" key="2">
    <source>
        <dbReference type="EMBL" id="OGK31219.1"/>
    </source>
</evidence>
<feature type="transmembrane region" description="Helical" evidence="1">
    <location>
        <begin position="311"/>
        <end position="332"/>
    </location>
</feature>
<keyword evidence="1" id="KW-0472">Membrane</keyword>
<reference evidence="2 3" key="1">
    <citation type="journal article" date="2016" name="Nat. Commun.">
        <title>Thousands of microbial genomes shed light on interconnected biogeochemical processes in an aquifer system.</title>
        <authorList>
            <person name="Anantharaman K."/>
            <person name="Brown C.T."/>
            <person name="Hug L.A."/>
            <person name="Sharon I."/>
            <person name="Castelle C.J."/>
            <person name="Probst A.J."/>
            <person name="Thomas B.C."/>
            <person name="Singh A."/>
            <person name="Wilkins M.J."/>
            <person name="Karaoz U."/>
            <person name="Brodie E.L."/>
            <person name="Williams K.H."/>
            <person name="Hubbard S.S."/>
            <person name="Banfield J.F."/>
        </authorList>
    </citation>
    <scope>NUCLEOTIDE SEQUENCE [LARGE SCALE GENOMIC DNA]</scope>
</reference>
<accession>A0A1F7HJ22</accession>
<organism evidence="2 3">
    <name type="scientific">Candidatus Roizmanbacteria bacterium RIFCSPHIGHO2_02_FULL_43_11</name>
    <dbReference type="NCBI Taxonomy" id="1802043"/>
    <lineage>
        <taxon>Bacteria</taxon>
        <taxon>Candidatus Roizmaniibacteriota</taxon>
    </lineage>
</organism>
<feature type="transmembrane region" description="Helical" evidence="1">
    <location>
        <begin position="407"/>
        <end position="428"/>
    </location>
</feature>
<feature type="transmembrane region" description="Helical" evidence="1">
    <location>
        <begin position="470"/>
        <end position="489"/>
    </location>
</feature>
<protein>
    <submittedName>
        <fullName evidence="2">Uncharacterized protein</fullName>
    </submittedName>
</protein>
<gene>
    <name evidence="2" type="ORF">A3D08_01490</name>
</gene>
<dbReference type="Proteomes" id="UP000178098">
    <property type="component" value="Unassembled WGS sequence"/>
</dbReference>
<dbReference type="EMBL" id="MFZT01000027">
    <property type="protein sequence ID" value="OGK31219.1"/>
    <property type="molecule type" value="Genomic_DNA"/>
</dbReference>
<keyword evidence="1" id="KW-1133">Transmembrane helix</keyword>